<keyword evidence="2" id="KW-0805">Transcription regulation</keyword>
<keyword evidence="4" id="KW-0804">Transcription</keyword>
<dbReference type="GO" id="GO:0003700">
    <property type="term" value="F:DNA-binding transcription factor activity"/>
    <property type="evidence" value="ECO:0007669"/>
    <property type="project" value="InterPro"/>
</dbReference>
<evidence type="ECO:0000313" key="9">
    <source>
        <dbReference type="EnsemblPlants" id="LPERR11G01440.1"/>
    </source>
</evidence>
<dbReference type="STRING" id="77586.A0A0D9XNM7"/>
<keyword evidence="5" id="KW-0539">Nucleus</keyword>
<accession>A0A0D9XNM7</accession>
<dbReference type="GO" id="GO:0009909">
    <property type="term" value="P:regulation of flower development"/>
    <property type="evidence" value="ECO:0007669"/>
    <property type="project" value="UniProtKB-ARBA"/>
</dbReference>
<reference evidence="10" key="2">
    <citation type="submission" date="2013-12" db="EMBL/GenBank/DDBJ databases">
        <authorList>
            <person name="Yu Y."/>
            <person name="Lee S."/>
            <person name="de Baynast K."/>
            <person name="Wissotski M."/>
            <person name="Liu L."/>
            <person name="Talag J."/>
            <person name="Goicoechea J."/>
            <person name="Angelova A."/>
            <person name="Jetty R."/>
            <person name="Kudrna D."/>
            <person name="Golser W."/>
            <person name="Rivera L."/>
            <person name="Zhang J."/>
            <person name="Wing R."/>
        </authorList>
    </citation>
    <scope>NUCLEOTIDE SEQUENCE</scope>
</reference>
<evidence type="ECO:0000256" key="7">
    <source>
        <dbReference type="SAM" id="MobiDB-lite"/>
    </source>
</evidence>
<dbReference type="SUPFAM" id="SSF54171">
    <property type="entry name" value="DNA-binding domain"/>
    <property type="match status" value="2"/>
</dbReference>
<evidence type="ECO:0000313" key="10">
    <source>
        <dbReference type="Proteomes" id="UP000032180"/>
    </source>
</evidence>
<dbReference type="Gramene" id="LPERR11G01440.1">
    <property type="protein sequence ID" value="LPERR11G01440.1"/>
    <property type="gene ID" value="LPERR11G01440"/>
</dbReference>
<feature type="domain" description="AP2/ERF" evidence="8">
    <location>
        <begin position="44"/>
        <end position="108"/>
    </location>
</feature>
<reference evidence="9" key="3">
    <citation type="submission" date="2015-04" db="UniProtKB">
        <authorList>
            <consortium name="EnsemblPlants"/>
        </authorList>
    </citation>
    <scope>IDENTIFICATION</scope>
</reference>
<dbReference type="Pfam" id="PF00847">
    <property type="entry name" value="AP2"/>
    <property type="match status" value="1"/>
</dbReference>
<evidence type="ECO:0000256" key="2">
    <source>
        <dbReference type="ARBA" id="ARBA00023015"/>
    </source>
</evidence>
<feature type="compositionally biased region" description="Basic and acidic residues" evidence="7">
    <location>
        <begin position="21"/>
        <end position="30"/>
    </location>
</feature>
<organism evidence="9 10">
    <name type="scientific">Leersia perrieri</name>
    <dbReference type="NCBI Taxonomy" id="77586"/>
    <lineage>
        <taxon>Eukaryota</taxon>
        <taxon>Viridiplantae</taxon>
        <taxon>Streptophyta</taxon>
        <taxon>Embryophyta</taxon>
        <taxon>Tracheophyta</taxon>
        <taxon>Spermatophyta</taxon>
        <taxon>Magnoliopsida</taxon>
        <taxon>Liliopsida</taxon>
        <taxon>Poales</taxon>
        <taxon>Poaceae</taxon>
        <taxon>BOP clade</taxon>
        <taxon>Oryzoideae</taxon>
        <taxon>Oryzeae</taxon>
        <taxon>Oryzinae</taxon>
        <taxon>Leersia</taxon>
    </lineage>
</organism>
<evidence type="ECO:0000256" key="4">
    <source>
        <dbReference type="ARBA" id="ARBA00023163"/>
    </source>
</evidence>
<feature type="domain" description="AP2/ERF" evidence="8">
    <location>
        <begin position="118"/>
        <end position="182"/>
    </location>
</feature>
<evidence type="ECO:0000256" key="3">
    <source>
        <dbReference type="ARBA" id="ARBA00023125"/>
    </source>
</evidence>
<evidence type="ECO:0000256" key="5">
    <source>
        <dbReference type="ARBA" id="ARBA00023242"/>
    </source>
</evidence>
<feature type="compositionally biased region" description="Basic residues" evidence="7">
    <location>
        <begin position="1"/>
        <end position="20"/>
    </location>
</feature>
<keyword evidence="10" id="KW-1185">Reference proteome</keyword>
<protein>
    <recommendedName>
        <fullName evidence="8">AP2/ERF domain-containing protein</fullName>
    </recommendedName>
</protein>
<dbReference type="Proteomes" id="UP000032180">
    <property type="component" value="Chromosome 11"/>
</dbReference>
<dbReference type="InterPro" id="IPR001471">
    <property type="entry name" value="AP2/ERF_dom"/>
</dbReference>
<evidence type="ECO:0000259" key="8">
    <source>
        <dbReference type="PROSITE" id="PS51032"/>
    </source>
</evidence>
<dbReference type="GO" id="GO:0003677">
    <property type="term" value="F:DNA binding"/>
    <property type="evidence" value="ECO:0007669"/>
    <property type="project" value="UniProtKB-KW"/>
</dbReference>
<reference evidence="9 10" key="1">
    <citation type="submission" date="2012-08" db="EMBL/GenBank/DDBJ databases">
        <title>Oryza genome evolution.</title>
        <authorList>
            <person name="Wing R.A."/>
        </authorList>
    </citation>
    <scope>NUCLEOTIDE SEQUENCE</scope>
</reference>
<evidence type="ECO:0000256" key="6">
    <source>
        <dbReference type="ARBA" id="ARBA00037973"/>
    </source>
</evidence>
<dbReference type="eggNOG" id="ENOG502QQW2">
    <property type="taxonomic scope" value="Eukaryota"/>
</dbReference>
<sequence length="356" mass="39908">MACKRARRTQKNTTKAKRPKKESAAIKESSDPSANGGGGKRSSIYRGVTRHRWTGRFEAHLWDKNCSTSLQNKKKGRQGAYDSEEAAARAYDLAALKYWGAETQLNFPLEEYEKERSEMEGVSREEYLASLRRRSSGFSRGVSKYRGVARLPLFTDTQEEAAKAYDLAAIEYRGANAVTNFDISCYLDQPQLLAQLQQEPQVVPALHEEPQDDDQTENAAQELSSSEANTSSDNNEPLAVDDSAECMNEPLLVDGIEESLWSPCLDYELDTMTGAYFSNSMNFSEWFNDEAFERSMDHLFEGCSSITEGSKDSSGLAEYNLFEECNMLEKDISDREGISPQPNNISCPQKMISVCN</sequence>
<dbReference type="PANTHER" id="PTHR32467">
    <property type="entry name" value="AP2-LIKE ETHYLENE-RESPONSIVE TRANSCRIPTION FACTOR"/>
    <property type="match status" value="1"/>
</dbReference>
<dbReference type="EnsemblPlants" id="LPERR11G01440.1">
    <property type="protein sequence ID" value="LPERR11G01440.1"/>
    <property type="gene ID" value="LPERR11G01440"/>
</dbReference>
<dbReference type="Gene3D" id="3.30.730.10">
    <property type="entry name" value="AP2/ERF domain"/>
    <property type="match status" value="2"/>
</dbReference>
<feature type="compositionally biased region" description="Polar residues" evidence="7">
    <location>
        <begin position="217"/>
        <end position="235"/>
    </location>
</feature>
<feature type="region of interest" description="Disordered" evidence="7">
    <location>
        <begin position="208"/>
        <end position="240"/>
    </location>
</feature>
<evidence type="ECO:0000256" key="1">
    <source>
        <dbReference type="ARBA" id="ARBA00004123"/>
    </source>
</evidence>
<dbReference type="FunFam" id="3.30.730.10:FF:000004">
    <property type="entry name" value="AP2-like ethylene-responsive transcription factor"/>
    <property type="match status" value="1"/>
</dbReference>
<name>A0A0D9XNM7_9ORYZ</name>
<dbReference type="HOGENOM" id="CLU_048809_0_1_1"/>
<comment type="similarity">
    <text evidence="6">Belongs to the AP2/ERF transcription factor family. AP2 subfamily.</text>
</comment>
<dbReference type="PROSITE" id="PS51032">
    <property type="entry name" value="AP2_ERF"/>
    <property type="match status" value="2"/>
</dbReference>
<dbReference type="GO" id="GO:0005634">
    <property type="term" value="C:nucleus"/>
    <property type="evidence" value="ECO:0007669"/>
    <property type="project" value="UniProtKB-SubCell"/>
</dbReference>
<keyword evidence="3" id="KW-0238">DNA-binding</keyword>
<dbReference type="InterPro" id="IPR036955">
    <property type="entry name" value="AP2/ERF_dom_sf"/>
</dbReference>
<feature type="region of interest" description="Disordered" evidence="7">
    <location>
        <begin position="1"/>
        <end position="45"/>
    </location>
</feature>
<dbReference type="AlphaFoldDB" id="A0A0D9XNM7"/>
<dbReference type="PANTHER" id="PTHR32467:SF97">
    <property type="entry name" value="ETHYLENE-RESPONSIVE TRANSCRIPTION FACTOR WRI1"/>
    <property type="match status" value="1"/>
</dbReference>
<dbReference type="SMART" id="SM00380">
    <property type="entry name" value="AP2"/>
    <property type="match status" value="2"/>
</dbReference>
<proteinExistence type="inferred from homology"/>
<dbReference type="PRINTS" id="PR00367">
    <property type="entry name" value="ETHRSPELEMNT"/>
</dbReference>
<comment type="subcellular location">
    <subcellularLocation>
        <location evidence="1">Nucleus</location>
    </subcellularLocation>
</comment>
<dbReference type="InterPro" id="IPR016177">
    <property type="entry name" value="DNA-bd_dom_sf"/>
</dbReference>